<organism evidence="1 2">
    <name type="scientific">Bradyrhizobium hipponense</name>
    <dbReference type="NCBI Taxonomy" id="2605638"/>
    <lineage>
        <taxon>Bacteria</taxon>
        <taxon>Pseudomonadati</taxon>
        <taxon>Pseudomonadota</taxon>
        <taxon>Alphaproteobacteria</taxon>
        <taxon>Hyphomicrobiales</taxon>
        <taxon>Nitrobacteraceae</taxon>
        <taxon>Bradyrhizobium</taxon>
    </lineage>
</organism>
<dbReference type="PROSITE" id="PS51318">
    <property type="entry name" value="TAT"/>
    <property type="match status" value="1"/>
</dbReference>
<name>A0A5S4YXW5_9BRAD</name>
<accession>A0A5S4YXW5</accession>
<proteinExistence type="predicted"/>
<dbReference type="InterPro" id="IPR046249">
    <property type="entry name" value="DUF6282"/>
</dbReference>
<evidence type="ECO:0000313" key="1">
    <source>
        <dbReference type="EMBL" id="TYO68449.1"/>
    </source>
</evidence>
<dbReference type="EMBL" id="VSTH01000007">
    <property type="protein sequence ID" value="TYO68449.1"/>
    <property type="molecule type" value="Genomic_DNA"/>
</dbReference>
<dbReference type="SUPFAM" id="SSF51556">
    <property type="entry name" value="Metallo-dependent hydrolases"/>
    <property type="match status" value="1"/>
</dbReference>
<dbReference type="InterPro" id="IPR032466">
    <property type="entry name" value="Metal_Hydrolase"/>
</dbReference>
<dbReference type="RefSeq" id="WP_148736910.1">
    <property type="nucleotide sequence ID" value="NZ_VSTH01000007.1"/>
</dbReference>
<reference evidence="1 2" key="1">
    <citation type="submission" date="2019-08" db="EMBL/GenBank/DDBJ databases">
        <title>Bradyrhizobium hipponensis sp. nov., a rhizobium isolated from a Lupinus angustifolius root nodule in Tunisia.</title>
        <authorList>
            <person name="Off K."/>
            <person name="Rejili M."/>
            <person name="Mars M."/>
            <person name="Brachmann A."/>
            <person name="Marin M."/>
        </authorList>
    </citation>
    <scope>NUCLEOTIDE SEQUENCE [LARGE SCALE GENOMIC DNA]</scope>
    <source>
        <strain evidence="2">aSej3</strain>
    </source>
</reference>
<sequence>MGCTHDAHTQQGYATRRALLKAGVAIVGGAGLATVVGPREVFAQIRVFPPPPPAVSPIAGLMDTHVHAAPDVFGRSLDDEEVATLYKDRGLESLVLKNHVVPTADRAWFARKHVAGLKVFGGIVLNSPVGGINPDAVNWMWRMQGGFGRVVWFPTFDADNHVKHFKDAPEGIKVLDANGKVLPAVREVLKICAEQKLVVQTGHLSPSEALAVIEAGRDAGVDRMVVTHAQFEVVNMGFEQMKKAASMGAKLELCAMGPLMGPEAHLEWMRHWRRVKVEESAAAVKEVGAENFILATDLGQTGNPSPADGLQLFVTDLMKAGLTKDQITTMGREVTGKLLMG</sequence>
<dbReference type="InterPro" id="IPR006311">
    <property type="entry name" value="TAT_signal"/>
</dbReference>
<evidence type="ECO:0000313" key="2">
    <source>
        <dbReference type="Proteomes" id="UP000324797"/>
    </source>
</evidence>
<keyword evidence="2" id="KW-1185">Reference proteome</keyword>
<dbReference type="AlphaFoldDB" id="A0A5S4YXW5"/>
<comment type="caution">
    <text evidence="1">The sequence shown here is derived from an EMBL/GenBank/DDBJ whole genome shotgun (WGS) entry which is preliminary data.</text>
</comment>
<dbReference type="Gene3D" id="3.20.20.140">
    <property type="entry name" value="Metal-dependent hydrolases"/>
    <property type="match status" value="1"/>
</dbReference>
<dbReference type="Pfam" id="PF19799">
    <property type="entry name" value="DUF6282"/>
    <property type="match status" value="1"/>
</dbReference>
<dbReference type="Proteomes" id="UP000324797">
    <property type="component" value="Unassembled WGS sequence"/>
</dbReference>
<protein>
    <submittedName>
        <fullName evidence="1">Histidinol phosphatase</fullName>
    </submittedName>
</protein>
<gene>
    <name evidence="1" type="ORF">FXV83_01130</name>
</gene>